<evidence type="ECO:0000256" key="1">
    <source>
        <dbReference type="SAM" id="Phobius"/>
    </source>
</evidence>
<evidence type="ECO:0000313" key="2">
    <source>
        <dbReference type="EMBL" id="NVP00455.1"/>
    </source>
</evidence>
<comment type="caution">
    <text evidence="2">The sequence shown here is derived from an EMBL/GenBank/DDBJ whole genome shotgun (WGS) entry which is preliminary data.</text>
</comment>
<proteinExistence type="predicted"/>
<accession>A0A850QWP8</accession>
<name>A0A850QWP8_PHODD</name>
<reference evidence="2 3" key="1">
    <citation type="submission" date="2020-06" db="EMBL/GenBank/DDBJ databases">
        <title>Photobacterium damselae subsp. damselae comparative genomics.</title>
        <authorList>
            <person name="Osorio C.R."/>
        </authorList>
    </citation>
    <scope>NUCLEOTIDE SEQUENCE [LARGE SCALE GENOMIC DNA]</scope>
    <source>
        <strain evidence="2 3">TW250/03</strain>
    </source>
</reference>
<gene>
    <name evidence="2" type="ORF">HWA77_09570</name>
</gene>
<keyword evidence="1" id="KW-0472">Membrane</keyword>
<keyword evidence="1" id="KW-1133">Transmembrane helix</keyword>
<dbReference type="EMBL" id="JABXOR010000596">
    <property type="protein sequence ID" value="NVP00455.1"/>
    <property type="molecule type" value="Genomic_DNA"/>
</dbReference>
<evidence type="ECO:0000313" key="3">
    <source>
        <dbReference type="Proteomes" id="UP000533429"/>
    </source>
</evidence>
<feature type="transmembrane region" description="Helical" evidence="1">
    <location>
        <begin position="6"/>
        <end position="27"/>
    </location>
</feature>
<dbReference type="AlphaFoldDB" id="A0A850QWP8"/>
<sequence length="162" mass="18515">MDIEVYKLVVPLLGGFVGAVLGTHLALSRTKKEKIWDEKRELYSKVIVALEDISYWAEQVRSEHCGEYIRRSDSNIEQSMREVQKLAVTGSLVMNDDFYGLLVAVNSALQKENFSVHEAAQEAFDNPQSAYLFRHALVVRDTVQEYLPKLIKSAKRELPKRT</sequence>
<protein>
    <submittedName>
        <fullName evidence="2">Uncharacterized protein</fullName>
    </submittedName>
</protein>
<dbReference type="Proteomes" id="UP000533429">
    <property type="component" value="Unassembled WGS sequence"/>
</dbReference>
<keyword evidence="1" id="KW-0812">Transmembrane</keyword>
<organism evidence="2 3">
    <name type="scientific">Photobacterium damselae subsp. damselae</name>
    <name type="common">Listonella damsela</name>
    <dbReference type="NCBI Taxonomy" id="85581"/>
    <lineage>
        <taxon>Bacteria</taxon>
        <taxon>Pseudomonadati</taxon>
        <taxon>Pseudomonadota</taxon>
        <taxon>Gammaproteobacteria</taxon>
        <taxon>Vibrionales</taxon>
        <taxon>Vibrionaceae</taxon>
        <taxon>Photobacterium</taxon>
    </lineage>
</organism>